<dbReference type="PROSITE" id="PS50887">
    <property type="entry name" value="GGDEF"/>
    <property type="match status" value="1"/>
</dbReference>
<dbReference type="SUPFAM" id="SSF141868">
    <property type="entry name" value="EAL domain-like"/>
    <property type="match status" value="1"/>
</dbReference>
<evidence type="ECO:0000313" key="3">
    <source>
        <dbReference type="EMBL" id="EXM39541.1"/>
    </source>
</evidence>
<dbReference type="InterPro" id="IPR001633">
    <property type="entry name" value="EAL_dom"/>
</dbReference>
<dbReference type="InterPro" id="IPR052155">
    <property type="entry name" value="Biofilm_reg_signaling"/>
</dbReference>
<dbReference type="PANTHER" id="PTHR44757">
    <property type="entry name" value="DIGUANYLATE CYCLASE DGCP"/>
    <property type="match status" value="1"/>
</dbReference>
<dbReference type="InterPro" id="IPR029787">
    <property type="entry name" value="Nucleotide_cyclase"/>
</dbReference>
<dbReference type="CDD" id="cd01949">
    <property type="entry name" value="GGDEF"/>
    <property type="match status" value="1"/>
</dbReference>
<protein>
    <submittedName>
        <fullName evidence="3">Signal peptide protein</fullName>
    </submittedName>
</protein>
<name>A0A011VWD1_RUMAL</name>
<comment type="caution">
    <text evidence="3">The sequence shown here is derived from an EMBL/GenBank/DDBJ whole genome shotgun (WGS) entry which is preliminary data.</text>
</comment>
<dbReference type="AlphaFoldDB" id="A0A011VWD1"/>
<dbReference type="SUPFAM" id="SSF55073">
    <property type="entry name" value="Nucleotide cyclase"/>
    <property type="match status" value="1"/>
</dbReference>
<dbReference type="RefSeq" id="WP_051506360.1">
    <property type="nucleotide sequence ID" value="NZ_JEOB01000002.1"/>
</dbReference>
<dbReference type="InterPro" id="IPR013655">
    <property type="entry name" value="PAS_fold_3"/>
</dbReference>
<dbReference type="Gene3D" id="3.20.20.450">
    <property type="entry name" value="EAL domain"/>
    <property type="match status" value="1"/>
</dbReference>
<dbReference type="PATRIC" id="fig|1341156.4.peg.1738"/>
<dbReference type="SMART" id="SM00052">
    <property type="entry name" value="EAL"/>
    <property type="match status" value="1"/>
</dbReference>
<feature type="domain" description="EAL" evidence="1">
    <location>
        <begin position="316"/>
        <end position="570"/>
    </location>
</feature>
<dbReference type="NCBIfam" id="TIGR00254">
    <property type="entry name" value="GGDEF"/>
    <property type="match status" value="1"/>
</dbReference>
<dbReference type="Gene3D" id="3.30.450.20">
    <property type="entry name" value="PAS domain"/>
    <property type="match status" value="1"/>
</dbReference>
<dbReference type="Pfam" id="PF00990">
    <property type="entry name" value="GGDEF"/>
    <property type="match status" value="1"/>
</dbReference>
<reference evidence="3 4" key="1">
    <citation type="submission" date="2013-06" db="EMBL/GenBank/DDBJ databases">
        <title>Rumen cellulosomics: divergent fiber-degrading strategies revealed by comparative genome-wide analysis of six Ruminococcal strains.</title>
        <authorList>
            <person name="Dassa B."/>
            <person name="Borovok I."/>
            <person name="Lamed R."/>
            <person name="Flint H."/>
            <person name="Yeoman C.J."/>
            <person name="White B."/>
            <person name="Bayer E.A."/>
        </authorList>
    </citation>
    <scope>NUCLEOTIDE SEQUENCE [LARGE SCALE GENOMIC DNA]</scope>
    <source>
        <strain evidence="3 4">SY3</strain>
    </source>
</reference>
<evidence type="ECO:0000259" key="2">
    <source>
        <dbReference type="PROSITE" id="PS50887"/>
    </source>
</evidence>
<dbReference type="EMBL" id="JEOB01000002">
    <property type="protein sequence ID" value="EXM39541.1"/>
    <property type="molecule type" value="Genomic_DNA"/>
</dbReference>
<dbReference type="PROSITE" id="PS50883">
    <property type="entry name" value="EAL"/>
    <property type="match status" value="1"/>
</dbReference>
<evidence type="ECO:0000313" key="4">
    <source>
        <dbReference type="Proteomes" id="UP000021369"/>
    </source>
</evidence>
<dbReference type="Proteomes" id="UP000021369">
    <property type="component" value="Unassembled WGS sequence"/>
</dbReference>
<dbReference type="InterPro" id="IPR043128">
    <property type="entry name" value="Rev_trsase/Diguanyl_cyclase"/>
</dbReference>
<dbReference type="InterPro" id="IPR035919">
    <property type="entry name" value="EAL_sf"/>
</dbReference>
<dbReference type="Pfam" id="PF00563">
    <property type="entry name" value="EAL"/>
    <property type="match status" value="1"/>
</dbReference>
<proteinExistence type="predicted"/>
<accession>A0A011VWD1</accession>
<dbReference type="InterPro" id="IPR000014">
    <property type="entry name" value="PAS"/>
</dbReference>
<dbReference type="CDD" id="cd00130">
    <property type="entry name" value="PAS"/>
    <property type="match status" value="1"/>
</dbReference>
<feature type="domain" description="GGDEF" evidence="2">
    <location>
        <begin position="180"/>
        <end position="307"/>
    </location>
</feature>
<dbReference type="SMART" id="SM00267">
    <property type="entry name" value="GGDEF"/>
    <property type="match status" value="1"/>
</dbReference>
<dbReference type="InterPro" id="IPR035965">
    <property type="entry name" value="PAS-like_dom_sf"/>
</dbReference>
<dbReference type="Gene3D" id="3.30.70.270">
    <property type="match status" value="1"/>
</dbReference>
<dbReference type="SUPFAM" id="SSF55785">
    <property type="entry name" value="PYP-like sensor domain (PAS domain)"/>
    <property type="match status" value="1"/>
</dbReference>
<evidence type="ECO:0000259" key="1">
    <source>
        <dbReference type="PROSITE" id="PS50883"/>
    </source>
</evidence>
<dbReference type="OrthoDB" id="9762141at2"/>
<dbReference type="InterPro" id="IPR000160">
    <property type="entry name" value="GGDEF_dom"/>
</dbReference>
<dbReference type="CDD" id="cd01948">
    <property type="entry name" value="EAL"/>
    <property type="match status" value="1"/>
</dbReference>
<keyword evidence="4" id="KW-1185">Reference proteome</keyword>
<sequence>MEDKLYQMRTGGQIPTGLPGGFFIYEADGDEKILYAEMNIVNMYGCETYDEFLAHVGGSFKGMVHPDDLMRIENQINAQTIYGEKRHDYVRYRITTKSGDIRYVEDFGHILHRKDGRSFYYVFIVDVDKNEFYNSSNNSFAEAEILSGAQDTDPLTGLFNMSFFYQKIQNMLQSPHGRRQDLSFVQFDIPNFKLYNERHGFKLGDELLCDLARTINDTFEGATVARFSDDHFFVCDTVSREEVIARVEEVYKRMLLSEDVNKKVRVKAGIYFLDDRYPEVGLACDHARLACNSVKNRHDVNYCIYDEMLRDRLRRQQYVVDHIEEAVEKEYVKVYYQPVIRVKTGKICGYEALVRWEDPNIGLLLPSEFVETLEQFHLIHIVDRFVVKKVCLDYKALVDAGEPVVPVSINISRLDFELCDIFGIIENTREEYGMPINMLDIEITESALNDNVGYIKSECEKMRKKGYQIWLDDFGCGYSSLNTIAEYDFDVLKLDLIFLKSFDRNPKTGTLMSYIMEGAKGMSLQPLCEGVETEQHYEFLKKAGCERAQGFFFGKPMPMEETRAFTRNKGLEWETKN</sequence>
<gene>
    <name evidence="3" type="ORF">RASY3_06600</name>
</gene>
<organism evidence="3 4">
    <name type="scientific">Ruminococcus albus SY3</name>
    <dbReference type="NCBI Taxonomy" id="1341156"/>
    <lineage>
        <taxon>Bacteria</taxon>
        <taxon>Bacillati</taxon>
        <taxon>Bacillota</taxon>
        <taxon>Clostridia</taxon>
        <taxon>Eubacteriales</taxon>
        <taxon>Oscillospiraceae</taxon>
        <taxon>Ruminococcus</taxon>
    </lineage>
</organism>
<dbReference type="PANTHER" id="PTHR44757:SF2">
    <property type="entry name" value="BIOFILM ARCHITECTURE MAINTENANCE PROTEIN MBAA"/>
    <property type="match status" value="1"/>
</dbReference>
<dbReference type="Pfam" id="PF08447">
    <property type="entry name" value="PAS_3"/>
    <property type="match status" value="1"/>
</dbReference>